<dbReference type="InterPro" id="IPR010225">
    <property type="entry name" value="HrpB"/>
</dbReference>
<dbReference type="InterPro" id="IPR001650">
    <property type="entry name" value="Helicase_C-like"/>
</dbReference>
<dbReference type="GO" id="GO:0016787">
    <property type="term" value="F:hydrolase activity"/>
    <property type="evidence" value="ECO:0007669"/>
    <property type="project" value="UniProtKB-KW"/>
</dbReference>
<dbReference type="SMART" id="SM00487">
    <property type="entry name" value="DEXDc"/>
    <property type="match status" value="1"/>
</dbReference>
<dbReference type="PANTHER" id="PTHR43519">
    <property type="entry name" value="ATP-DEPENDENT RNA HELICASE HRPB"/>
    <property type="match status" value="1"/>
</dbReference>
<feature type="domain" description="Helicase C-terminal" evidence="7">
    <location>
        <begin position="209"/>
        <end position="373"/>
    </location>
</feature>
<dbReference type="Gene3D" id="1.20.120.1080">
    <property type="match status" value="1"/>
</dbReference>
<dbReference type="Pfam" id="PF08482">
    <property type="entry name" value="HrpB_C"/>
    <property type="match status" value="1"/>
</dbReference>
<dbReference type="RefSeq" id="WP_149485267.1">
    <property type="nucleotide sequence ID" value="NZ_CP036150.1"/>
</dbReference>
<accession>A0A5C1QGH0</accession>
<dbReference type="PIRSF" id="PIRSF005496">
    <property type="entry name" value="ATP_hel_hrpB"/>
    <property type="match status" value="1"/>
</dbReference>
<dbReference type="SUPFAM" id="SSF52540">
    <property type="entry name" value="P-loop containing nucleoside triphosphate hydrolases"/>
    <property type="match status" value="1"/>
</dbReference>
<dbReference type="Pfam" id="PF00271">
    <property type="entry name" value="Helicase_C"/>
    <property type="match status" value="1"/>
</dbReference>
<evidence type="ECO:0000259" key="6">
    <source>
        <dbReference type="PROSITE" id="PS51192"/>
    </source>
</evidence>
<dbReference type="GO" id="GO:0004386">
    <property type="term" value="F:helicase activity"/>
    <property type="evidence" value="ECO:0007669"/>
    <property type="project" value="UniProtKB-KW"/>
</dbReference>
<evidence type="ECO:0000313" key="9">
    <source>
        <dbReference type="Proteomes" id="UP000324209"/>
    </source>
</evidence>
<protein>
    <submittedName>
        <fullName evidence="8">ATP-dependent helicase HrpB</fullName>
    </submittedName>
</protein>
<name>A0A5C1QGH0_9SPIO</name>
<proteinExistence type="predicted"/>
<keyword evidence="4" id="KW-0067">ATP-binding</keyword>
<dbReference type="NCBIfam" id="TIGR01970">
    <property type="entry name" value="DEAH_box_HrpB"/>
    <property type="match status" value="1"/>
</dbReference>
<dbReference type="Proteomes" id="UP000324209">
    <property type="component" value="Chromosome"/>
</dbReference>
<dbReference type="PROSITE" id="PS51192">
    <property type="entry name" value="HELICASE_ATP_BIND_1"/>
    <property type="match status" value="1"/>
</dbReference>
<evidence type="ECO:0000256" key="2">
    <source>
        <dbReference type="ARBA" id="ARBA00022801"/>
    </source>
</evidence>
<evidence type="ECO:0000256" key="5">
    <source>
        <dbReference type="SAM" id="MobiDB-lite"/>
    </source>
</evidence>
<dbReference type="Gene3D" id="3.40.50.300">
    <property type="entry name" value="P-loop containing nucleotide triphosphate hydrolases"/>
    <property type="match status" value="2"/>
</dbReference>
<dbReference type="GO" id="GO:0003676">
    <property type="term" value="F:nucleic acid binding"/>
    <property type="evidence" value="ECO:0007669"/>
    <property type="project" value="InterPro"/>
</dbReference>
<dbReference type="GO" id="GO:0005524">
    <property type="term" value="F:ATP binding"/>
    <property type="evidence" value="ECO:0007669"/>
    <property type="project" value="UniProtKB-KW"/>
</dbReference>
<dbReference type="KEGG" id="ock:EXM22_03965"/>
<dbReference type="AlphaFoldDB" id="A0A5C1QGH0"/>
<dbReference type="InterPro" id="IPR027417">
    <property type="entry name" value="P-loop_NTPase"/>
</dbReference>
<evidence type="ECO:0000256" key="1">
    <source>
        <dbReference type="ARBA" id="ARBA00022741"/>
    </source>
</evidence>
<dbReference type="InterPro" id="IPR014001">
    <property type="entry name" value="Helicase_ATP-bd"/>
</dbReference>
<keyword evidence="1" id="KW-0547">Nucleotide-binding</keyword>
<keyword evidence="3 8" id="KW-0347">Helicase</keyword>
<feature type="domain" description="Helicase ATP-binding" evidence="6">
    <location>
        <begin position="19"/>
        <end position="182"/>
    </location>
</feature>
<dbReference type="PROSITE" id="PS51194">
    <property type="entry name" value="HELICASE_CTER"/>
    <property type="match status" value="1"/>
</dbReference>
<evidence type="ECO:0000256" key="4">
    <source>
        <dbReference type="ARBA" id="ARBA00022840"/>
    </source>
</evidence>
<keyword evidence="9" id="KW-1185">Reference proteome</keyword>
<gene>
    <name evidence="8" type="primary">hrpB</name>
    <name evidence="8" type="ORF">EXM22_03965</name>
</gene>
<evidence type="ECO:0000313" key="8">
    <source>
        <dbReference type="EMBL" id="QEN07185.1"/>
    </source>
</evidence>
<dbReference type="Pfam" id="PF00270">
    <property type="entry name" value="DEAD"/>
    <property type="match status" value="1"/>
</dbReference>
<feature type="region of interest" description="Disordered" evidence="5">
    <location>
        <begin position="800"/>
        <end position="821"/>
    </location>
</feature>
<sequence>MKTQLFHSFPVSSLFEELKSQWSSYQRILLKADPGAGKSTILPLFILSENLSEEKILILEPRRMAARSLARYMSNLMGYKCGELIGYRVKGDVCCSPDARIEIVTEGVFVRIIQDNPFLDGFSLVIMDEFHERNLFTDLSFAFLFDVQTNIRSNLKWIIMTATPEVERLKKVLPDILYLQTQGRMFPVTIESDGHSLETRIRTSRIRTVLKNALEKTDGNILIFLPGEGEILDLIKEIVDHPFDSKIQVLPLYARLPSAEQDAVLNPSSSRMIVAATSIAETSLTIPGISCVIDTGLERKPSFDPNAGLTRLVTKAISKASASQRAGRAGRVKEGLCIRLWDENDERLMDDFAEPEILNADLSSLALELLVWGARTPEDLTWIDPPPRAHYHQALSLLYLLKIIDNNNHLRPEGRALAGAGVHPRLAHMLEQGRRDGCEQTACALAALLTEGDWMAYGKGSDIRLRLEALKDGRDSHSKKNRRIIRTWQSLLKTGKVQRHEIEPEDCAALLCHSYPDRIAGLRGERIYQMSGGGNCRLKAEDPVQTHEFLIAPLVGGFGDIPSCFLSSPLSRELLLKEFSSLMTEDYSYNWDEKKNRLSTVVTVKLGDLPLREDKRVPHLSELDVSASLTSFFKKKGLSCFPWRKEDLSFLNRLRFAGALKKSPENWPDMREEALLGSLELWFFPLFVDGKLEGTIKEGLGHLLNWEQRQFLDKNVPERLTVPSGSRIRIDYSIPGSAAVDVRLQELFGLTETPLLGGEIPLLFRLLNPAQRPIQLTSDLKSFWQNTYQDVRKELRGRYPKHYWPEDPTQAEPTSRVRPRK</sequence>
<dbReference type="PANTHER" id="PTHR43519:SF1">
    <property type="entry name" value="ATP-DEPENDENT RNA HELICASE HRPB"/>
    <property type="match status" value="1"/>
</dbReference>
<evidence type="ECO:0000256" key="3">
    <source>
        <dbReference type="ARBA" id="ARBA00022806"/>
    </source>
</evidence>
<dbReference type="OrthoDB" id="9808833at2"/>
<dbReference type="SMART" id="SM00490">
    <property type="entry name" value="HELICc"/>
    <property type="match status" value="1"/>
</dbReference>
<organism evidence="8 9">
    <name type="scientific">Oceanispirochaeta crateris</name>
    <dbReference type="NCBI Taxonomy" id="2518645"/>
    <lineage>
        <taxon>Bacteria</taxon>
        <taxon>Pseudomonadati</taxon>
        <taxon>Spirochaetota</taxon>
        <taxon>Spirochaetia</taxon>
        <taxon>Spirochaetales</taxon>
        <taxon>Spirochaetaceae</taxon>
        <taxon>Oceanispirochaeta</taxon>
    </lineage>
</organism>
<dbReference type="SMART" id="SM00847">
    <property type="entry name" value="HA2"/>
    <property type="match status" value="1"/>
</dbReference>
<evidence type="ECO:0000259" key="7">
    <source>
        <dbReference type="PROSITE" id="PS51194"/>
    </source>
</evidence>
<dbReference type="InterPro" id="IPR013689">
    <property type="entry name" value="RNA_helicase_ATP-dep_HrpB_C"/>
</dbReference>
<dbReference type="InterPro" id="IPR007502">
    <property type="entry name" value="Helicase-assoc_dom"/>
</dbReference>
<reference evidence="8 9" key="1">
    <citation type="submission" date="2019-02" db="EMBL/GenBank/DDBJ databases">
        <title>Complete Genome Sequence and Methylome Analysis of free living Spirochaetas.</title>
        <authorList>
            <person name="Fomenkov A."/>
            <person name="Dubinina G."/>
            <person name="Leshcheva N."/>
            <person name="Mikheeva N."/>
            <person name="Grabovich M."/>
            <person name="Vincze T."/>
            <person name="Roberts R.J."/>
        </authorList>
    </citation>
    <scope>NUCLEOTIDE SEQUENCE [LARGE SCALE GENOMIC DNA]</scope>
    <source>
        <strain evidence="8 9">K2</strain>
    </source>
</reference>
<keyword evidence="2" id="KW-0378">Hydrolase</keyword>
<dbReference type="InterPro" id="IPR011545">
    <property type="entry name" value="DEAD/DEAH_box_helicase_dom"/>
</dbReference>
<dbReference type="EMBL" id="CP036150">
    <property type="protein sequence ID" value="QEN07185.1"/>
    <property type="molecule type" value="Genomic_DNA"/>
</dbReference>
<dbReference type="CDD" id="cd18791">
    <property type="entry name" value="SF2_C_RHA"/>
    <property type="match status" value="1"/>
</dbReference>